<dbReference type="Proteomes" id="UP001157046">
    <property type="component" value="Unassembled WGS sequence"/>
</dbReference>
<dbReference type="EMBL" id="BSUY01000001">
    <property type="protein sequence ID" value="GMA82086.1"/>
    <property type="molecule type" value="Genomic_DNA"/>
</dbReference>
<accession>A0ABQ6J5D8</accession>
<organism evidence="1 2">
    <name type="scientific">Shewanella glacialipiscicola</name>
    <dbReference type="NCBI Taxonomy" id="614069"/>
    <lineage>
        <taxon>Bacteria</taxon>
        <taxon>Pseudomonadati</taxon>
        <taxon>Pseudomonadota</taxon>
        <taxon>Gammaproteobacteria</taxon>
        <taxon>Alteromonadales</taxon>
        <taxon>Shewanellaceae</taxon>
        <taxon>Shewanella</taxon>
    </lineage>
</organism>
<gene>
    <name evidence="1" type="ORF">GCM10025855_16190</name>
</gene>
<comment type="caution">
    <text evidence="1">The sequence shown here is derived from an EMBL/GenBank/DDBJ whole genome shotgun (WGS) entry which is preliminary data.</text>
</comment>
<proteinExistence type="predicted"/>
<reference evidence="2" key="1">
    <citation type="journal article" date="2019" name="Int. J. Syst. Evol. Microbiol.">
        <title>The Global Catalogue of Microorganisms (GCM) 10K type strain sequencing project: providing services to taxonomists for standard genome sequencing and annotation.</title>
        <authorList>
            <consortium name="The Broad Institute Genomics Platform"/>
            <consortium name="The Broad Institute Genome Sequencing Center for Infectious Disease"/>
            <person name="Wu L."/>
            <person name="Ma J."/>
        </authorList>
    </citation>
    <scope>NUCLEOTIDE SEQUENCE [LARGE SCALE GENOMIC DNA]</scope>
    <source>
        <strain evidence="2">NBRC 102030</strain>
    </source>
</reference>
<name>A0ABQ6J5D8_9GAMM</name>
<evidence type="ECO:0000313" key="1">
    <source>
        <dbReference type="EMBL" id="GMA82086.1"/>
    </source>
</evidence>
<evidence type="ECO:0000313" key="2">
    <source>
        <dbReference type="Proteomes" id="UP001157046"/>
    </source>
</evidence>
<keyword evidence="2" id="KW-1185">Reference proteome</keyword>
<protein>
    <submittedName>
        <fullName evidence="1">Uncharacterized protein</fullName>
    </submittedName>
</protein>
<sequence>MIFNIEPKQEENVIVLHQKGRHMLNQMKCVALAEMWFSVKHTELASINNKKTLFERILLS</sequence>